<accession>A0A2T3XK76</accession>
<dbReference type="Pfam" id="PF01527">
    <property type="entry name" value="HTH_Tnp_1"/>
    <property type="match status" value="1"/>
</dbReference>
<reference evidence="1 2" key="1">
    <citation type="submission" date="2018-03" db="EMBL/GenBank/DDBJ databases">
        <title>Whole genome analyses suggest that Burkholderia sensu lato contains two further novel genera in the rhizoxinica-symbiotica group Mycetohabitans gen. nov., and Trinickia gen. nov.: implications for the evolution of diazotrophy and nodulation in the Burkholderiaceae.</title>
        <authorList>
            <person name="Estrada De Los Santos P."/>
            <person name="Palmer M."/>
            <person name="Chavez-Ramirez B."/>
            <person name="Steenkamp E.T."/>
            <person name="Hirsch A.M."/>
            <person name="Manyaka P."/>
            <person name="Maluk M."/>
            <person name="Lafos M."/>
            <person name="Crook M."/>
            <person name="Gross E."/>
            <person name="Simon M.F."/>
            <person name="Bueno Dos Reis Junior F."/>
            <person name="Poole P.S."/>
            <person name="Venter S.N."/>
            <person name="James E.K."/>
        </authorList>
    </citation>
    <scope>NUCLEOTIDE SEQUENCE [LARGE SCALE GENOMIC DNA]</scope>
    <source>
        <strain evidence="1 2">JPY-366</strain>
    </source>
</reference>
<dbReference type="SUPFAM" id="SSF46689">
    <property type="entry name" value="Homeodomain-like"/>
    <property type="match status" value="1"/>
</dbReference>
<dbReference type="GO" id="GO:0004803">
    <property type="term" value="F:transposase activity"/>
    <property type="evidence" value="ECO:0007669"/>
    <property type="project" value="InterPro"/>
</dbReference>
<dbReference type="EMBL" id="PYUC01000026">
    <property type="protein sequence ID" value="PTB16934.1"/>
    <property type="molecule type" value="Genomic_DNA"/>
</dbReference>
<proteinExistence type="predicted"/>
<gene>
    <name evidence="1" type="ORF">C9I57_30590</name>
</gene>
<organism evidence="1 2">
    <name type="scientific">Trinickia symbiotica</name>
    <dbReference type="NCBI Taxonomy" id="863227"/>
    <lineage>
        <taxon>Bacteria</taxon>
        <taxon>Pseudomonadati</taxon>
        <taxon>Pseudomonadota</taxon>
        <taxon>Betaproteobacteria</taxon>
        <taxon>Burkholderiales</taxon>
        <taxon>Burkholderiaceae</taxon>
        <taxon>Trinickia</taxon>
    </lineage>
</organism>
<sequence length="120" mass="13453">MSTRRHFTDEFKREAVRLCNEPGAVVTRIARELGVDHSVWRRWVQSERGGAMEMAAVDCTCSMSRRGDCWDNAGWIASSARSRLSVSVAASIARNDARADVFRHDLSSQPIGRSVRRSKS</sequence>
<dbReference type="InterPro" id="IPR002514">
    <property type="entry name" value="Transposase_8"/>
</dbReference>
<comment type="caution">
    <text evidence="1">The sequence shown here is derived from an EMBL/GenBank/DDBJ whole genome shotgun (WGS) entry which is preliminary data.</text>
</comment>
<dbReference type="GO" id="GO:0006313">
    <property type="term" value="P:DNA transposition"/>
    <property type="evidence" value="ECO:0007669"/>
    <property type="project" value="InterPro"/>
</dbReference>
<evidence type="ECO:0000313" key="2">
    <source>
        <dbReference type="Proteomes" id="UP000240638"/>
    </source>
</evidence>
<dbReference type="AlphaFoldDB" id="A0A2T3XK76"/>
<dbReference type="GO" id="GO:0003677">
    <property type="term" value="F:DNA binding"/>
    <property type="evidence" value="ECO:0007669"/>
    <property type="project" value="InterPro"/>
</dbReference>
<protein>
    <recommendedName>
        <fullName evidence="3">Transposase</fullName>
    </recommendedName>
</protein>
<dbReference type="Gene3D" id="1.10.10.60">
    <property type="entry name" value="Homeodomain-like"/>
    <property type="match status" value="1"/>
</dbReference>
<dbReference type="InterPro" id="IPR009057">
    <property type="entry name" value="Homeodomain-like_sf"/>
</dbReference>
<dbReference type="Proteomes" id="UP000240638">
    <property type="component" value="Unassembled WGS sequence"/>
</dbReference>
<name>A0A2T3XK76_9BURK</name>
<evidence type="ECO:0008006" key="3">
    <source>
        <dbReference type="Google" id="ProtNLM"/>
    </source>
</evidence>
<evidence type="ECO:0000313" key="1">
    <source>
        <dbReference type="EMBL" id="PTB16934.1"/>
    </source>
</evidence>